<dbReference type="InterPro" id="IPR005344">
    <property type="entry name" value="TMEM33/Pom33"/>
</dbReference>
<evidence type="ECO:0000256" key="1">
    <source>
        <dbReference type="ARBA" id="ARBA00004141"/>
    </source>
</evidence>
<dbReference type="GO" id="GO:0071786">
    <property type="term" value="P:endoplasmic reticulum tubular network organization"/>
    <property type="evidence" value="ECO:0007669"/>
    <property type="project" value="TreeGrafter"/>
</dbReference>
<comment type="caution">
    <text evidence="7">The sequence shown here is derived from an EMBL/GenBank/DDBJ whole genome shotgun (WGS) entry which is preliminary data.</text>
</comment>
<keyword evidence="3 6" id="KW-0812">Transmembrane</keyword>
<dbReference type="PANTHER" id="PTHR12703">
    <property type="entry name" value="TRANSMEMBRANE PROTEIN 33"/>
    <property type="match status" value="1"/>
</dbReference>
<dbReference type="Pfam" id="PF03661">
    <property type="entry name" value="TMEM33_Pom33"/>
    <property type="match status" value="1"/>
</dbReference>
<evidence type="ECO:0000256" key="3">
    <source>
        <dbReference type="ARBA" id="ARBA00022692"/>
    </source>
</evidence>
<dbReference type="GO" id="GO:0016020">
    <property type="term" value="C:membrane"/>
    <property type="evidence" value="ECO:0007669"/>
    <property type="project" value="UniProtKB-SubCell"/>
</dbReference>
<dbReference type="Proteomes" id="UP001212997">
    <property type="component" value="Unassembled WGS sequence"/>
</dbReference>
<gene>
    <name evidence="7" type="ORF">NLI96_g8475</name>
</gene>
<organism evidence="7 8">
    <name type="scientific">Meripilus lineatus</name>
    <dbReference type="NCBI Taxonomy" id="2056292"/>
    <lineage>
        <taxon>Eukaryota</taxon>
        <taxon>Fungi</taxon>
        <taxon>Dikarya</taxon>
        <taxon>Basidiomycota</taxon>
        <taxon>Agaricomycotina</taxon>
        <taxon>Agaricomycetes</taxon>
        <taxon>Polyporales</taxon>
        <taxon>Meripilaceae</taxon>
        <taxon>Meripilus</taxon>
    </lineage>
</organism>
<sequence>MHAPEKQIKVFLSPRRPTRAVHPHFNGDLPGKSPPFASERSHFILLISSVRYLLAWALFRFPSAWWYKASFTGALVSYAIVCQKSLGPVQPNLAWLRRALIDENIQYFLLAFFWWSSKPIAVALLPYAIFSLFHALTFSRTTLLPQLLPPTPPATANGQPTPHPLAKKLQVWVKSNYNPAMKAVAFVEVVIMFRVLLGALTFRNSFLTPLFYAHFLRQRYFQSDFTKAAIGIINKRVEDYVRKPGAPPALATGWDNFKMVLTRWAGSTLAPAPAAAQPQ</sequence>
<feature type="transmembrane region" description="Helical" evidence="6">
    <location>
        <begin position="183"/>
        <end position="202"/>
    </location>
</feature>
<comment type="similarity">
    <text evidence="2">Belongs to the PER33/POM33 family.</text>
</comment>
<evidence type="ECO:0000313" key="8">
    <source>
        <dbReference type="Proteomes" id="UP001212997"/>
    </source>
</evidence>
<protein>
    <submittedName>
        <fullName evidence="7">Uncharacterized protein</fullName>
    </submittedName>
</protein>
<evidence type="ECO:0000313" key="7">
    <source>
        <dbReference type="EMBL" id="KAJ3480270.1"/>
    </source>
</evidence>
<accession>A0AAD5UXA7</accession>
<dbReference type="GO" id="GO:0061024">
    <property type="term" value="P:membrane organization"/>
    <property type="evidence" value="ECO:0007669"/>
    <property type="project" value="TreeGrafter"/>
</dbReference>
<dbReference type="InterPro" id="IPR051645">
    <property type="entry name" value="PER33/POM33_regulator"/>
</dbReference>
<keyword evidence="8" id="KW-1185">Reference proteome</keyword>
<dbReference type="AlphaFoldDB" id="A0AAD5UXA7"/>
<keyword evidence="5 6" id="KW-0472">Membrane</keyword>
<evidence type="ECO:0000256" key="5">
    <source>
        <dbReference type="ARBA" id="ARBA00023136"/>
    </source>
</evidence>
<name>A0AAD5UXA7_9APHY</name>
<evidence type="ECO:0000256" key="2">
    <source>
        <dbReference type="ARBA" id="ARBA00007322"/>
    </source>
</evidence>
<dbReference type="EMBL" id="JANAWD010000385">
    <property type="protein sequence ID" value="KAJ3480270.1"/>
    <property type="molecule type" value="Genomic_DNA"/>
</dbReference>
<evidence type="ECO:0000256" key="4">
    <source>
        <dbReference type="ARBA" id="ARBA00022989"/>
    </source>
</evidence>
<proteinExistence type="inferred from homology"/>
<comment type="subcellular location">
    <subcellularLocation>
        <location evidence="1">Membrane</location>
        <topology evidence="1">Multi-pass membrane protein</topology>
    </subcellularLocation>
</comment>
<feature type="transmembrane region" description="Helical" evidence="6">
    <location>
        <begin position="107"/>
        <end position="130"/>
    </location>
</feature>
<dbReference type="GO" id="GO:0005783">
    <property type="term" value="C:endoplasmic reticulum"/>
    <property type="evidence" value="ECO:0007669"/>
    <property type="project" value="TreeGrafter"/>
</dbReference>
<keyword evidence="4 6" id="KW-1133">Transmembrane helix</keyword>
<dbReference type="PANTHER" id="PTHR12703:SF4">
    <property type="entry name" value="TRANSMEMBRANE PROTEIN 33"/>
    <property type="match status" value="1"/>
</dbReference>
<reference evidence="7" key="1">
    <citation type="submission" date="2022-07" db="EMBL/GenBank/DDBJ databases">
        <title>Genome Sequence of Physisporinus lineatus.</title>
        <authorList>
            <person name="Buettner E."/>
        </authorList>
    </citation>
    <scope>NUCLEOTIDE SEQUENCE</scope>
    <source>
        <strain evidence="7">VT162</strain>
    </source>
</reference>
<evidence type="ECO:0000256" key="6">
    <source>
        <dbReference type="SAM" id="Phobius"/>
    </source>
</evidence>